<dbReference type="STRING" id="1873176.BFN67_17695"/>
<evidence type="ECO:0000313" key="2">
    <source>
        <dbReference type="Proteomes" id="UP000191905"/>
    </source>
</evidence>
<name>A0A1V8RQY1_9HYPH</name>
<dbReference type="EMBL" id="MDET01000014">
    <property type="protein sequence ID" value="OQM75606.1"/>
    <property type="molecule type" value="Genomic_DNA"/>
</dbReference>
<dbReference type="Proteomes" id="UP000191905">
    <property type="component" value="Unassembled WGS sequence"/>
</dbReference>
<proteinExistence type="predicted"/>
<accession>A0A1V8RQY1</accession>
<dbReference type="OrthoDB" id="5917852at2"/>
<evidence type="ECO:0000313" key="1">
    <source>
        <dbReference type="EMBL" id="OQM75606.1"/>
    </source>
</evidence>
<dbReference type="RefSeq" id="WP_080919714.1">
    <property type="nucleotide sequence ID" value="NZ_MDET01000014.1"/>
</dbReference>
<dbReference type="AlphaFoldDB" id="A0A1V8RQY1"/>
<keyword evidence="2" id="KW-1185">Reference proteome</keyword>
<protein>
    <submittedName>
        <fullName evidence="1">Uncharacterized protein</fullName>
    </submittedName>
</protein>
<comment type="caution">
    <text evidence="1">The sequence shown here is derived from an EMBL/GenBank/DDBJ whole genome shotgun (WGS) entry which is preliminary data.</text>
</comment>
<reference evidence="1 2" key="1">
    <citation type="journal article" date="2016" name="Int. J. Syst. Evol. Microbiol.">
        <title>Pseudaminobacter manganicus sp. nov., isolated from sludge of a manganese mine.</title>
        <authorList>
            <person name="Li J."/>
            <person name="Huang J."/>
            <person name="Liao S."/>
            <person name="Wang G."/>
        </authorList>
    </citation>
    <scope>NUCLEOTIDE SEQUENCE [LARGE SCALE GENOMIC DNA]</scope>
    <source>
        <strain evidence="1 2">JH-7</strain>
    </source>
</reference>
<sequence>MVFFLFPLLVQLVIGIAFQAIGYLLMPKPKEDKPTEVQDMDDPTAEAGRPIPVVFGEMEVTGINVLWFGDKATITKKIDV</sequence>
<organism evidence="1 2">
    <name type="scientific">Manganibacter manganicus</name>
    <dbReference type="NCBI Taxonomy" id="1873176"/>
    <lineage>
        <taxon>Bacteria</taxon>
        <taxon>Pseudomonadati</taxon>
        <taxon>Pseudomonadota</taxon>
        <taxon>Alphaproteobacteria</taxon>
        <taxon>Hyphomicrobiales</taxon>
        <taxon>Phyllobacteriaceae</taxon>
        <taxon>Manganibacter</taxon>
    </lineage>
</organism>
<gene>
    <name evidence="1" type="ORF">BFN67_17695</name>
</gene>